<dbReference type="PROSITE" id="PS51186">
    <property type="entry name" value="GNAT"/>
    <property type="match status" value="1"/>
</dbReference>
<evidence type="ECO:0000313" key="4">
    <source>
        <dbReference type="Proteomes" id="UP000232122"/>
    </source>
</evidence>
<dbReference type="EMBL" id="NPEF01000004">
    <property type="protein sequence ID" value="PJZ94778.1"/>
    <property type="molecule type" value="Genomic_DNA"/>
</dbReference>
<dbReference type="Proteomes" id="UP000232122">
    <property type="component" value="Unassembled WGS sequence"/>
</dbReference>
<dbReference type="Pfam" id="PF13527">
    <property type="entry name" value="Acetyltransf_9"/>
    <property type="match status" value="1"/>
</dbReference>
<accession>A0A2N0BE11</accession>
<dbReference type="EC" id="2.3.1.-" evidence="2"/>
<protein>
    <submittedName>
        <fullName evidence="3">GNAT family N-acetyltransferase</fullName>
        <ecNumber evidence="2">2.3.1.-</ecNumber>
    </submittedName>
</protein>
<dbReference type="InterPro" id="IPR016181">
    <property type="entry name" value="Acyl_CoA_acyltransferase"/>
</dbReference>
<evidence type="ECO:0000259" key="1">
    <source>
        <dbReference type="PROSITE" id="PS51186"/>
    </source>
</evidence>
<comment type="caution">
    <text evidence="3">The sequence shown here is derived from an EMBL/GenBank/DDBJ whole genome shotgun (WGS) entry which is preliminary data.</text>
</comment>
<keyword evidence="2" id="KW-0012">Acyltransferase</keyword>
<feature type="domain" description="N-acetyltransferase" evidence="1">
    <location>
        <begin position="115"/>
        <end position="251"/>
    </location>
</feature>
<dbReference type="AlphaFoldDB" id="A0A2N0BE11"/>
<proteinExistence type="predicted"/>
<evidence type="ECO:0000313" key="3">
    <source>
        <dbReference type="EMBL" id="PJZ94778.1"/>
    </source>
</evidence>
<reference evidence="2 4" key="2">
    <citation type="journal article" date="2018" name="Microb. Genom.">
        <title>Deciphering the unexplored Leptospira diversity from soils uncovers genomic evolution to virulence.</title>
        <authorList>
            <person name="Thibeaux R."/>
            <person name="Iraola G."/>
            <person name="Ferres I."/>
            <person name="Bierque E."/>
            <person name="Girault D."/>
            <person name="Soupe-Gilbert M.E."/>
            <person name="Picardeau M."/>
            <person name="Goarant C."/>
        </authorList>
    </citation>
    <scope>NUCLEOTIDE SEQUENCE [LARGE SCALE GENOMIC DNA]</scope>
    <source>
        <strain evidence="2 4">ATI7-C-A5</strain>
    </source>
</reference>
<dbReference type="RefSeq" id="WP_100745905.1">
    <property type="nucleotide sequence ID" value="NZ_NPEF02000008.1"/>
</dbReference>
<sequence length="251" mass="28707">MNGTDESEIARNYVDLHRICSEESGGKILERESFVFYSNPDSEWFTRIVLREDFDARKLGSELRELDESGFDSNILDFSNTRKHESVFRELGYDHCNEQLGMYLKGDPSVLERPKNVRCAAISDSENLKRWLRIVNVSFQSDDRENLYLRLLKRESISIYAAFSGGNMAATGMSFYNGNSVGLYSITTDPEQRGRKFASVLVSFMLERIRSVFSGIVILHATDMGKGIYERFGFQKSDTLRHWGRSASGLQ</sequence>
<keyword evidence="3" id="KW-0808">Transferase</keyword>
<organism evidence="3">
    <name type="scientific">Leptospira ellisii</name>
    <dbReference type="NCBI Taxonomy" id="2023197"/>
    <lineage>
        <taxon>Bacteria</taxon>
        <taxon>Pseudomonadati</taxon>
        <taxon>Spirochaetota</taxon>
        <taxon>Spirochaetia</taxon>
        <taxon>Leptospirales</taxon>
        <taxon>Leptospiraceae</taxon>
        <taxon>Leptospira</taxon>
    </lineage>
</organism>
<keyword evidence="4" id="KW-1185">Reference proteome</keyword>
<name>A0A2N0BE11_9LEPT</name>
<dbReference type="EMBL" id="NPEF02000008">
    <property type="protein sequence ID" value="MDV6235582.1"/>
    <property type="molecule type" value="Genomic_DNA"/>
</dbReference>
<dbReference type="GO" id="GO:0016747">
    <property type="term" value="F:acyltransferase activity, transferring groups other than amino-acyl groups"/>
    <property type="evidence" value="ECO:0007669"/>
    <property type="project" value="InterPro"/>
</dbReference>
<accession>A0A2N0BNY1</accession>
<dbReference type="SUPFAM" id="SSF55729">
    <property type="entry name" value="Acyl-CoA N-acyltransferases (Nat)"/>
    <property type="match status" value="1"/>
</dbReference>
<evidence type="ECO:0000313" key="2">
    <source>
        <dbReference type="EMBL" id="MDV6235582.1"/>
    </source>
</evidence>
<dbReference type="OrthoDB" id="343546at2"/>
<gene>
    <name evidence="3" type="ORF">CH379_00780</name>
    <name evidence="2" type="ORF">CH379_008085</name>
</gene>
<reference evidence="3" key="1">
    <citation type="submission" date="2017-07" db="EMBL/GenBank/DDBJ databases">
        <title>Leptospira spp. isolated from tropical soils.</title>
        <authorList>
            <person name="Thibeaux R."/>
            <person name="Iraola G."/>
            <person name="Ferres I."/>
            <person name="Bierque E."/>
            <person name="Girault D."/>
            <person name="Soupe-Gilbert M.-E."/>
            <person name="Picardeau M."/>
            <person name="Goarant C."/>
        </authorList>
    </citation>
    <scope>NUCLEOTIDE SEQUENCE [LARGE SCALE GENOMIC DNA]</scope>
    <source>
        <strain evidence="3">ATI7-C-A5</strain>
    </source>
</reference>
<dbReference type="Gene3D" id="3.40.630.30">
    <property type="match status" value="1"/>
</dbReference>
<reference evidence="2" key="3">
    <citation type="submission" date="2023-10" db="EMBL/GenBank/DDBJ databases">
        <authorList>
            <person name="Picardeau M."/>
            <person name="Thibeaux R."/>
        </authorList>
    </citation>
    <scope>NUCLEOTIDE SEQUENCE</scope>
    <source>
        <strain evidence="2">ATI7-C-A5</strain>
    </source>
</reference>
<dbReference type="InterPro" id="IPR000182">
    <property type="entry name" value="GNAT_dom"/>
</dbReference>